<dbReference type="Gene3D" id="3.50.50.60">
    <property type="entry name" value="FAD/NAD(P)-binding domain"/>
    <property type="match status" value="2"/>
</dbReference>
<keyword evidence="19" id="KW-1185">Reference proteome</keyword>
<feature type="domain" description="FAD/NAD(P)-binding" evidence="17">
    <location>
        <begin position="267"/>
        <end position="616"/>
    </location>
</feature>
<proteinExistence type="inferred from homology"/>
<dbReference type="InterPro" id="IPR046952">
    <property type="entry name" value="GSHR/TRXR-like"/>
</dbReference>
<keyword evidence="12" id="KW-1015">Disulfide bond</keyword>
<evidence type="ECO:0000256" key="13">
    <source>
        <dbReference type="ARBA" id="ARBA00023284"/>
    </source>
</evidence>
<evidence type="ECO:0000256" key="7">
    <source>
        <dbReference type="ARBA" id="ARBA00022827"/>
    </source>
</evidence>
<dbReference type="GO" id="GO:0045454">
    <property type="term" value="P:cell redox homeostasis"/>
    <property type="evidence" value="ECO:0007669"/>
    <property type="project" value="InterPro"/>
</dbReference>
<accession>A0A814WAY8</accession>
<dbReference type="InterPro" id="IPR004099">
    <property type="entry name" value="Pyr_nucl-diS_OxRdtase_dimer"/>
</dbReference>
<keyword evidence="5" id="KW-0813">Transport</keyword>
<protein>
    <recommendedName>
        <fullName evidence="4">thioredoxin-disulfide reductase (NADPH)</fullName>
        <ecNumber evidence="4">1.8.1.9</ecNumber>
    </recommendedName>
</protein>
<evidence type="ECO:0000256" key="3">
    <source>
        <dbReference type="ARBA" id="ARBA00007532"/>
    </source>
</evidence>
<dbReference type="Pfam" id="PF02852">
    <property type="entry name" value="Pyr_redox_dim"/>
    <property type="match status" value="1"/>
</dbReference>
<dbReference type="PROSITE" id="PS00076">
    <property type="entry name" value="PYRIDINE_REDOX_1"/>
    <property type="match status" value="1"/>
</dbReference>
<organism evidence="18 19">
    <name type="scientific">Adineta steineri</name>
    <dbReference type="NCBI Taxonomy" id="433720"/>
    <lineage>
        <taxon>Eukaryota</taxon>
        <taxon>Metazoa</taxon>
        <taxon>Spiralia</taxon>
        <taxon>Gnathifera</taxon>
        <taxon>Rotifera</taxon>
        <taxon>Eurotatoria</taxon>
        <taxon>Bdelloidea</taxon>
        <taxon>Adinetida</taxon>
        <taxon>Adinetidae</taxon>
        <taxon>Adineta</taxon>
    </lineage>
</organism>
<dbReference type="GO" id="GO:0004362">
    <property type="term" value="F:glutathione-disulfide reductase (NADPH) activity"/>
    <property type="evidence" value="ECO:0007669"/>
    <property type="project" value="TreeGrafter"/>
</dbReference>
<evidence type="ECO:0000256" key="9">
    <source>
        <dbReference type="ARBA" id="ARBA00022933"/>
    </source>
</evidence>
<dbReference type="PANTHER" id="PTHR42737">
    <property type="entry name" value="GLUTATHIONE REDUCTASE"/>
    <property type="match status" value="1"/>
</dbReference>
<dbReference type="InterPro" id="IPR011899">
    <property type="entry name" value="Glutaredoxin_euk/vir"/>
</dbReference>
<comment type="cofactor">
    <cofactor evidence="1">
        <name>FAD</name>
        <dbReference type="ChEBI" id="CHEBI:57692"/>
    </cofactor>
</comment>
<sequence>MPPTKDADEKSIANLVEKYIDENDVMIFSKSWCPYCKKIKDALKSAKIEFHSIELDKMDEGDQIQKELFKKTKQETVPNIFIKQQHIGGCDKTLEALKSGCVATLLNPPESERKHKKVDNDDLDSKDADEKANANLVEKYIVENDVMIFSKSWCPYCTKVKDALRSAKIEFYSIELDKMGRDLSLFKLLIYIFIYYLAEGDQIQNALINKTEQDTVPNIFIKQQHIGGCDKTLEALKSGRVATLLNPPESEKKHKKVENDDLDSYDYDLIVIGGGSGGLACSKEARSFEKKVCVLDFVKPTPIGTTWGLGGTCVNVGCIPKKLMHQASLIGEYVHDSVDYGWSQLDQARQHSWSKMIESIQQYIRSLNFKYRVDLRSKGVTYENSYGEFLSPHRLKLTDKKGKTKEITGEKIVVAVGGRPKYPDIEGDQQYGITSDDLFSLKYDPGKTIVVGASYVALECAGFLHGIGREVQIFVRSILLRGFDQQMASKIGDYMSTIGMKFHYQRIPTRLECLEEGKPGKLRLHYRQTLESGEIEESYEDCNTVLFAIGREACTNELNLDKIGIEVNKANGFKIKTKEEQSIDIPWLYAIGDCIDEQTMPPGQPLELTPVAIQAGQLLAKRMFSNSTIKMDYYNVPTTVFTPIEYGAIGYSEEDALSKFGEDNIEIFHSEFVPLEWSICHHRDQVKTMSYCKLIVDKNTDRVIGFHVLSPNAGEITQGYALGMRLGATKNDFDMTIGIHPTCAENLTTLSVTKSSGDSAAQEGC</sequence>
<evidence type="ECO:0000256" key="8">
    <source>
        <dbReference type="ARBA" id="ARBA00022857"/>
    </source>
</evidence>
<evidence type="ECO:0000313" key="19">
    <source>
        <dbReference type="Proteomes" id="UP000663832"/>
    </source>
</evidence>
<feature type="domain" description="Glutaredoxin" evidence="15">
    <location>
        <begin position="25"/>
        <end position="87"/>
    </location>
</feature>
<dbReference type="Proteomes" id="UP000663832">
    <property type="component" value="Unassembled WGS sequence"/>
</dbReference>
<evidence type="ECO:0000256" key="11">
    <source>
        <dbReference type="ARBA" id="ARBA00023002"/>
    </source>
</evidence>
<dbReference type="InterPro" id="IPR011767">
    <property type="entry name" value="GLR_AS"/>
</dbReference>
<dbReference type="AlphaFoldDB" id="A0A814WAY8"/>
<dbReference type="EMBL" id="CAJNOM010000185">
    <property type="protein sequence ID" value="CAF1196198.1"/>
    <property type="molecule type" value="Genomic_DNA"/>
</dbReference>
<dbReference type="NCBIfam" id="TIGR02180">
    <property type="entry name" value="GRX_euk"/>
    <property type="match status" value="1"/>
</dbReference>
<evidence type="ECO:0000256" key="2">
    <source>
        <dbReference type="ARBA" id="ARBA00002549"/>
    </source>
</evidence>
<feature type="domain" description="Glutaredoxin" evidence="15">
    <location>
        <begin position="146"/>
        <end position="226"/>
    </location>
</feature>
<dbReference type="Pfam" id="PF00462">
    <property type="entry name" value="Glutaredoxin"/>
    <property type="match status" value="2"/>
</dbReference>
<dbReference type="EC" id="1.8.1.9" evidence="4"/>
<dbReference type="FunFam" id="3.30.390.30:FF:000004">
    <property type="entry name" value="Thioredoxin reductase 1, cytoplasmic"/>
    <property type="match status" value="1"/>
</dbReference>
<dbReference type="Pfam" id="PF07992">
    <property type="entry name" value="Pyr_redox_2"/>
    <property type="match status" value="1"/>
</dbReference>
<dbReference type="Gene3D" id="3.30.390.30">
    <property type="match status" value="1"/>
</dbReference>
<keyword evidence="9" id="KW-0712">Selenocysteine</keyword>
<evidence type="ECO:0000256" key="14">
    <source>
        <dbReference type="RuleBase" id="RU003691"/>
    </source>
</evidence>
<keyword evidence="8" id="KW-0521">NADP</keyword>
<dbReference type="FunFam" id="3.50.50.60:FF:000190">
    <property type="entry name" value="Thioredoxin reductase"/>
    <property type="match status" value="1"/>
</dbReference>
<evidence type="ECO:0000259" key="16">
    <source>
        <dbReference type="Pfam" id="PF02852"/>
    </source>
</evidence>
<dbReference type="GO" id="GO:0006749">
    <property type="term" value="P:glutathione metabolic process"/>
    <property type="evidence" value="ECO:0007669"/>
    <property type="project" value="TreeGrafter"/>
</dbReference>
<dbReference type="CDD" id="cd03419">
    <property type="entry name" value="GRX_GRXh_1_2_like"/>
    <property type="match status" value="2"/>
</dbReference>
<dbReference type="SUPFAM" id="SSF55424">
    <property type="entry name" value="FAD/NAD-linked reductases, dimerisation (C-terminal) domain"/>
    <property type="match status" value="1"/>
</dbReference>
<dbReference type="InterPro" id="IPR036249">
    <property type="entry name" value="Thioredoxin-like_sf"/>
</dbReference>
<evidence type="ECO:0000259" key="15">
    <source>
        <dbReference type="Pfam" id="PF00462"/>
    </source>
</evidence>
<evidence type="ECO:0000256" key="10">
    <source>
        <dbReference type="ARBA" id="ARBA00022982"/>
    </source>
</evidence>
<dbReference type="NCBIfam" id="TIGR01438">
    <property type="entry name" value="TGR"/>
    <property type="match status" value="1"/>
</dbReference>
<dbReference type="Gene3D" id="3.40.30.10">
    <property type="entry name" value="Glutaredoxin"/>
    <property type="match status" value="2"/>
</dbReference>
<keyword evidence="13 14" id="KW-0676">Redox-active center</keyword>
<name>A0A814WAY8_9BILA</name>
<evidence type="ECO:0000313" key="18">
    <source>
        <dbReference type="EMBL" id="CAF1196198.1"/>
    </source>
</evidence>
<dbReference type="GO" id="GO:0005739">
    <property type="term" value="C:mitochondrion"/>
    <property type="evidence" value="ECO:0007669"/>
    <property type="project" value="TreeGrafter"/>
</dbReference>
<dbReference type="InterPro" id="IPR023753">
    <property type="entry name" value="FAD/NAD-binding_dom"/>
</dbReference>
<keyword evidence="11 14" id="KW-0560">Oxidoreductase</keyword>
<dbReference type="SUPFAM" id="SSF51905">
    <property type="entry name" value="FAD/NAD(P)-binding domain"/>
    <property type="match status" value="1"/>
</dbReference>
<evidence type="ECO:0000256" key="6">
    <source>
        <dbReference type="ARBA" id="ARBA00022630"/>
    </source>
</evidence>
<dbReference type="GO" id="GO:0050660">
    <property type="term" value="F:flavin adenine dinucleotide binding"/>
    <property type="evidence" value="ECO:0007669"/>
    <property type="project" value="InterPro"/>
</dbReference>
<dbReference type="InterPro" id="IPR016156">
    <property type="entry name" value="FAD/NAD-linked_Rdtase_dimer_sf"/>
</dbReference>
<dbReference type="PRINTS" id="PR00368">
    <property type="entry name" value="FADPNR"/>
</dbReference>
<dbReference type="PROSITE" id="PS00194">
    <property type="entry name" value="THIOREDOXIN_1"/>
    <property type="match status" value="1"/>
</dbReference>
<keyword evidence="6 14" id="KW-0285">Flavoprotein</keyword>
<dbReference type="PROSITE" id="PS00195">
    <property type="entry name" value="GLUTAREDOXIN_1"/>
    <property type="match status" value="1"/>
</dbReference>
<feature type="domain" description="Pyridine nucleotide-disulphide oxidoreductase dimerisation" evidence="16">
    <location>
        <begin position="636"/>
        <end position="749"/>
    </location>
</feature>
<dbReference type="InterPro" id="IPR012999">
    <property type="entry name" value="Pyr_OxRdtase_I_AS"/>
</dbReference>
<reference evidence="18" key="1">
    <citation type="submission" date="2021-02" db="EMBL/GenBank/DDBJ databases">
        <authorList>
            <person name="Nowell W R."/>
        </authorList>
    </citation>
    <scope>NUCLEOTIDE SEQUENCE</scope>
</reference>
<dbReference type="InterPro" id="IPR017937">
    <property type="entry name" value="Thioredoxin_CS"/>
</dbReference>
<comment type="similarity">
    <text evidence="3 14">Belongs to the class-I pyridine nucleotide-disulfide oxidoreductase family.</text>
</comment>
<evidence type="ECO:0000256" key="12">
    <source>
        <dbReference type="ARBA" id="ARBA00023157"/>
    </source>
</evidence>
<keyword evidence="7 14" id="KW-0274">FAD</keyword>
<comment type="function">
    <text evidence="2">Has a glutathione-disulfide oxidoreductase activity in the presence of NADPH and glutathione reductase. Reduces low molecular weight disulfides and proteins.</text>
</comment>
<dbReference type="OrthoDB" id="5956163at2759"/>
<dbReference type="InterPro" id="IPR002109">
    <property type="entry name" value="Glutaredoxin"/>
</dbReference>
<dbReference type="GO" id="GO:0004791">
    <property type="term" value="F:thioredoxin-disulfide reductase (NADPH) activity"/>
    <property type="evidence" value="ECO:0007669"/>
    <property type="project" value="UniProtKB-EC"/>
</dbReference>
<comment type="caution">
    <text evidence="18">The sequence shown here is derived from an EMBL/GenBank/DDBJ whole genome shotgun (WGS) entry which is preliminary data.</text>
</comment>
<dbReference type="PROSITE" id="PS51354">
    <property type="entry name" value="GLUTAREDOXIN_2"/>
    <property type="match status" value="2"/>
</dbReference>
<keyword evidence="10" id="KW-0249">Electron transport</keyword>
<dbReference type="GO" id="GO:0005829">
    <property type="term" value="C:cytosol"/>
    <property type="evidence" value="ECO:0007669"/>
    <property type="project" value="TreeGrafter"/>
</dbReference>
<dbReference type="PRINTS" id="PR00411">
    <property type="entry name" value="PNDRDTASEI"/>
</dbReference>
<gene>
    <name evidence="18" type="ORF">QVE165_LOCUS25539</name>
</gene>
<evidence type="ECO:0000256" key="5">
    <source>
        <dbReference type="ARBA" id="ARBA00022448"/>
    </source>
</evidence>
<dbReference type="InterPro" id="IPR036188">
    <property type="entry name" value="FAD/NAD-bd_sf"/>
</dbReference>
<dbReference type="SUPFAM" id="SSF52833">
    <property type="entry name" value="Thioredoxin-like"/>
    <property type="match status" value="2"/>
</dbReference>
<dbReference type="PANTHER" id="PTHR42737:SF8">
    <property type="entry name" value="THIOREDOXIN-DISULFIDE REDUCTASE"/>
    <property type="match status" value="1"/>
</dbReference>
<evidence type="ECO:0000256" key="1">
    <source>
        <dbReference type="ARBA" id="ARBA00001974"/>
    </source>
</evidence>
<dbReference type="GO" id="GO:0034599">
    <property type="term" value="P:cellular response to oxidative stress"/>
    <property type="evidence" value="ECO:0007669"/>
    <property type="project" value="TreeGrafter"/>
</dbReference>
<dbReference type="InterPro" id="IPR006338">
    <property type="entry name" value="Thioredoxin/glutathione_Rdtase"/>
</dbReference>
<evidence type="ECO:0000256" key="4">
    <source>
        <dbReference type="ARBA" id="ARBA00012610"/>
    </source>
</evidence>
<evidence type="ECO:0000259" key="17">
    <source>
        <dbReference type="Pfam" id="PF07992"/>
    </source>
</evidence>